<dbReference type="InterPro" id="IPR011660">
    <property type="entry name" value="VapB-like"/>
</dbReference>
<reference evidence="1 2" key="1">
    <citation type="submission" date="2020-08" db="EMBL/GenBank/DDBJ databases">
        <title>Genomic Encyclopedia of Archaeal and Bacterial Type Strains, Phase II (KMG-II): from individual species to whole genera.</title>
        <authorList>
            <person name="Goeker M."/>
        </authorList>
    </citation>
    <scope>NUCLEOTIDE SEQUENCE [LARGE SCALE GENOMIC DNA]</scope>
    <source>
        <strain evidence="1 2">DSM 23288</strain>
    </source>
</reference>
<name>A0A840IJE7_9ACTN</name>
<accession>A0A840IJE7</accession>
<sequence>MALNIKNDETQRLAREVASLTGESMTAAVTTALRERRDRLLAAQPGQGAAERMLAIGRDVASRVPAEVRALDHGALLYDADGLPR</sequence>
<dbReference type="AlphaFoldDB" id="A0A840IJE7"/>
<comment type="caution">
    <text evidence="1">The sequence shown here is derived from an EMBL/GenBank/DDBJ whole genome shotgun (WGS) entry which is preliminary data.</text>
</comment>
<evidence type="ECO:0000313" key="2">
    <source>
        <dbReference type="Proteomes" id="UP000585272"/>
    </source>
</evidence>
<dbReference type="Pfam" id="PF07704">
    <property type="entry name" value="PSK_trans_fac"/>
    <property type="match status" value="1"/>
</dbReference>
<gene>
    <name evidence="1" type="ORF">BDZ31_004763</name>
</gene>
<organism evidence="1 2">
    <name type="scientific">Conexibacter arvalis</name>
    <dbReference type="NCBI Taxonomy" id="912552"/>
    <lineage>
        <taxon>Bacteria</taxon>
        <taxon>Bacillati</taxon>
        <taxon>Actinomycetota</taxon>
        <taxon>Thermoleophilia</taxon>
        <taxon>Solirubrobacterales</taxon>
        <taxon>Conexibacteraceae</taxon>
        <taxon>Conexibacter</taxon>
    </lineage>
</organism>
<proteinExistence type="predicted"/>
<evidence type="ECO:0000313" key="1">
    <source>
        <dbReference type="EMBL" id="MBB4665142.1"/>
    </source>
</evidence>
<keyword evidence="2" id="KW-1185">Reference proteome</keyword>
<protein>
    <submittedName>
        <fullName evidence="1">Antitoxin VapB</fullName>
    </submittedName>
</protein>
<dbReference type="EMBL" id="JACHNU010000011">
    <property type="protein sequence ID" value="MBB4665142.1"/>
    <property type="molecule type" value="Genomic_DNA"/>
</dbReference>
<dbReference type="RefSeq" id="WP_183345813.1">
    <property type="nucleotide sequence ID" value="NZ_JACHNU010000011.1"/>
</dbReference>
<dbReference type="Proteomes" id="UP000585272">
    <property type="component" value="Unassembled WGS sequence"/>
</dbReference>